<dbReference type="SUPFAM" id="SSF53448">
    <property type="entry name" value="Nucleotide-diphospho-sugar transferases"/>
    <property type="match status" value="1"/>
</dbReference>
<feature type="domain" description="Glycosyltransferase 2-like" evidence="8">
    <location>
        <begin position="130"/>
        <end position="343"/>
    </location>
</feature>
<comment type="caution">
    <text evidence="9">The sequence shown here is derived from an EMBL/GenBank/DDBJ whole genome shotgun (WGS) entry which is preliminary data.</text>
</comment>
<keyword evidence="4 7" id="KW-0812">Transmembrane</keyword>
<evidence type="ECO:0000313" key="10">
    <source>
        <dbReference type="Proteomes" id="UP000024332"/>
    </source>
</evidence>
<dbReference type="GO" id="GO:0016757">
    <property type="term" value="F:glycosyltransferase activity"/>
    <property type="evidence" value="ECO:0007669"/>
    <property type="project" value="UniProtKB-KW"/>
</dbReference>
<dbReference type="CDD" id="cd06423">
    <property type="entry name" value="CESA_like"/>
    <property type="match status" value="1"/>
</dbReference>
<feature type="transmembrane region" description="Helical" evidence="7">
    <location>
        <begin position="433"/>
        <end position="451"/>
    </location>
</feature>
<evidence type="ECO:0000256" key="1">
    <source>
        <dbReference type="ARBA" id="ARBA00004141"/>
    </source>
</evidence>
<organism evidence="9 10">
    <name type="scientific">Candidatus Acidianus copahuensis</name>
    <dbReference type="NCBI Taxonomy" id="1160895"/>
    <lineage>
        <taxon>Archaea</taxon>
        <taxon>Thermoproteota</taxon>
        <taxon>Thermoprotei</taxon>
        <taxon>Sulfolobales</taxon>
        <taxon>Sulfolobaceae</taxon>
        <taxon>Acidianus</taxon>
    </lineage>
</organism>
<evidence type="ECO:0000256" key="5">
    <source>
        <dbReference type="ARBA" id="ARBA00022989"/>
    </source>
</evidence>
<evidence type="ECO:0000256" key="3">
    <source>
        <dbReference type="ARBA" id="ARBA00022679"/>
    </source>
</evidence>
<name>A0A031LK60_9CREN</name>
<keyword evidence="2" id="KW-0328">Glycosyltransferase</keyword>
<protein>
    <submittedName>
        <fullName evidence="9">Glycosyl transferase family 2</fullName>
    </submittedName>
</protein>
<evidence type="ECO:0000256" key="7">
    <source>
        <dbReference type="SAM" id="Phobius"/>
    </source>
</evidence>
<evidence type="ECO:0000256" key="2">
    <source>
        <dbReference type="ARBA" id="ARBA00022676"/>
    </source>
</evidence>
<dbReference type="EMBL" id="JFZT01000048">
    <property type="protein sequence ID" value="EZQ03193.1"/>
    <property type="molecule type" value="Genomic_DNA"/>
</dbReference>
<keyword evidence="6 7" id="KW-0472">Membrane</keyword>
<keyword evidence="3 9" id="KW-0808">Transferase</keyword>
<dbReference type="PANTHER" id="PTHR43867:SF2">
    <property type="entry name" value="CELLULOSE SYNTHASE CATALYTIC SUBUNIT A [UDP-FORMING]"/>
    <property type="match status" value="1"/>
</dbReference>
<evidence type="ECO:0000256" key="6">
    <source>
        <dbReference type="ARBA" id="ARBA00023136"/>
    </source>
</evidence>
<dbReference type="InterPro" id="IPR001173">
    <property type="entry name" value="Glyco_trans_2-like"/>
</dbReference>
<feature type="transmembrane region" description="Helical" evidence="7">
    <location>
        <begin position="296"/>
        <end position="319"/>
    </location>
</feature>
<dbReference type="AlphaFoldDB" id="A0A031LK60"/>
<dbReference type="PANTHER" id="PTHR43867">
    <property type="entry name" value="CELLULOSE SYNTHASE CATALYTIC SUBUNIT A [UDP-FORMING]"/>
    <property type="match status" value="1"/>
</dbReference>
<sequence>MIDILLQLLIFIIPSLTLGYQLFLFRVGSKIREPEDDISKYPSLSIIVPTKGEKVEIIQGLIDNLDKIYWEKEKMEIIIVSDDDEKYFEVIKDSLRIPAELHVRLFRRERKLGFKSGALAYGYEKASGDLIVTLDVDARLRNDSLKRAYAHMLKFGCDAVTMNWIGYTRNNFSLLAKGLMVSTIIGDNSILTGRYKINLKVFPVGCGTLYKRSAIQEIGPWDYRMIQDDLEIGTRLIKHGKRICSSDSPVFVEVPDNLYAFFVQQTRWAMGTVEVLTRRIKEIIYGKANFIQKVDMILFLMQYFPVALTFIAALVLSLYSIIARSDPLNSPILFFIWASILGIYAVNFIQIARKNGLDFITALRSLGKVSAYTVAISPFMLVSMFNAIKKDRKYIVTPKGKVQKTTIQYIILIFGILFFISSLIYLFHGILLSGIWLLYYSAAYIFTSWAYRSEIQ</sequence>
<dbReference type="InterPro" id="IPR029044">
    <property type="entry name" value="Nucleotide-diphossugar_trans"/>
</dbReference>
<dbReference type="InterPro" id="IPR050321">
    <property type="entry name" value="Glycosyltr_2/OpgH_subfam"/>
</dbReference>
<dbReference type="RefSeq" id="WP_200869407.1">
    <property type="nucleotide sequence ID" value="NZ_JFZT01000048.1"/>
</dbReference>
<reference evidence="9 10" key="1">
    <citation type="submission" date="2014-03" db="EMBL/GenBank/DDBJ databases">
        <title>Draft genome sequence of the novel thermoacidophilic archaea Acidianus copahuensis ALE1 strain, isolated from Copahue volcanic area in Neuquen Argentina.</title>
        <authorList>
            <person name="Urbieta M.S."/>
            <person name="Rascovan N."/>
            <person name="Castro C."/>
            <person name="Revale S."/>
            <person name="Giaveno M.A."/>
            <person name="Vazquez M.P."/>
            <person name="Donati E.R."/>
        </authorList>
    </citation>
    <scope>NUCLEOTIDE SEQUENCE [LARGE SCALE GENOMIC DNA]</scope>
    <source>
        <strain evidence="9 10">ALE1</strain>
    </source>
</reference>
<keyword evidence="5 7" id="KW-1133">Transmembrane helix</keyword>
<dbReference type="Proteomes" id="UP000024332">
    <property type="component" value="Unassembled WGS sequence"/>
</dbReference>
<evidence type="ECO:0000313" key="9">
    <source>
        <dbReference type="EMBL" id="EZQ03193.1"/>
    </source>
</evidence>
<feature type="transmembrane region" description="Helical" evidence="7">
    <location>
        <begin position="331"/>
        <end position="349"/>
    </location>
</feature>
<dbReference type="GO" id="GO:0016020">
    <property type="term" value="C:membrane"/>
    <property type="evidence" value="ECO:0007669"/>
    <property type="project" value="UniProtKB-SubCell"/>
</dbReference>
<proteinExistence type="predicted"/>
<accession>A0A031LK60</accession>
<feature type="transmembrane region" description="Helical" evidence="7">
    <location>
        <begin position="409"/>
        <end position="427"/>
    </location>
</feature>
<feature type="transmembrane region" description="Helical" evidence="7">
    <location>
        <begin position="369"/>
        <end position="388"/>
    </location>
</feature>
<dbReference type="Pfam" id="PF13632">
    <property type="entry name" value="Glyco_trans_2_3"/>
    <property type="match status" value="1"/>
</dbReference>
<evidence type="ECO:0000259" key="8">
    <source>
        <dbReference type="Pfam" id="PF13632"/>
    </source>
</evidence>
<gene>
    <name evidence="9" type="ORF">CM19_10230</name>
</gene>
<keyword evidence="10" id="KW-1185">Reference proteome</keyword>
<dbReference type="Gene3D" id="3.90.550.10">
    <property type="entry name" value="Spore Coat Polysaccharide Biosynthesis Protein SpsA, Chain A"/>
    <property type="match status" value="1"/>
</dbReference>
<evidence type="ECO:0000256" key="4">
    <source>
        <dbReference type="ARBA" id="ARBA00022692"/>
    </source>
</evidence>
<comment type="subcellular location">
    <subcellularLocation>
        <location evidence="1">Membrane</location>
        <topology evidence="1">Multi-pass membrane protein</topology>
    </subcellularLocation>
</comment>
<dbReference type="OrthoDB" id="43988at2157"/>
<dbReference type="STRING" id="1160895.CM19_10230"/>